<keyword evidence="1" id="KW-0472">Membrane</keyword>
<keyword evidence="1" id="KW-0812">Transmembrane</keyword>
<sequence length="206" mass="23532">MGTGTGQELVRLSSLFSFLSLLCFLFVVPSPIPFFLHFLPFHALARARARARPDARRGVGTRVYRDRYHPFTFTFTLTFFISVSFSLSVVGTYVASSLFISLPLFTVFTPLPFTIVVTRSRSLHHRHRRFRLRSRSLVRYSFKTRLSTRGLRPLNLSSVPKRGSLAYTRPYNPRFLSFPVSFPPTLAHLIDCGPDSRNHPSSPPRP</sequence>
<feature type="transmembrane region" description="Helical" evidence="1">
    <location>
        <begin position="100"/>
        <end position="118"/>
    </location>
</feature>
<feature type="transmembrane region" description="Helical" evidence="1">
    <location>
        <begin position="71"/>
        <end position="94"/>
    </location>
</feature>
<keyword evidence="3" id="KW-1185">Reference proteome</keyword>
<gene>
    <name evidence="2" type="ORF">FA13DRAFT_1738996</name>
</gene>
<dbReference type="Proteomes" id="UP000298030">
    <property type="component" value="Unassembled WGS sequence"/>
</dbReference>
<comment type="caution">
    <text evidence="2">The sequence shown here is derived from an EMBL/GenBank/DDBJ whole genome shotgun (WGS) entry which is preliminary data.</text>
</comment>
<evidence type="ECO:0000313" key="3">
    <source>
        <dbReference type="Proteomes" id="UP000298030"/>
    </source>
</evidence>
<organism evidence="2 3">
    <name type="scientific">Coprinellus micaceus</name>
    <name type="common">Glistening ink-cap mushroom</name>
    <name type="synonym">Coprinus micaceus</name>
    <dbReference type="NCBI Taxonomy" id="71717"/>
    <lineage>
        <taxon>Eukaryota</taxon>
        <taxon>Fungi</taxon>
        <taxon>Dikarya</taxon>
        <taxon>Basidiomycota</taxon>
        <taxon>Agaricomycotina</taxon>
        <taxon>Agaricomycetes</taxon>
        <taxon>Agaricomycetidae</taxon>
        <taxon>Agaricales</taxon>
        <taxon>Agaricineae</taxon>
        <taxon>Psathyrellaceae</taxon>
        <taxon>Coprinellus</taxon>
    </lineage>
</organism>
<name>A0A4Y7SSM3_COPMI</name>
<evidence type="ECO:0000313" key="2">
    <source>
        <dbReference type="EMBL" id="TEB24638.1"/>
    </source>
</evidence>
<feature type="transmembrane region" description="Helical" evidence="1">
    <location>
        <begin position="15"/>
        <end position="39"/>
    </location>
</feature>
<proteinExistence type="predicted"/>
<dbReference type="EMBL" id="QPFP01000064">
    <property type="protein sequence ID" value="TEB24638.1"/>
    <property type="molecule type" value="Genomic_DNA"/>
</dbReference>
<dbReference type="AlphaFoldDB" id="A0A4Y7SSM3"/>
<keyword evidence="1" id="KW-1133">Transmembrane helix</keyword>
<protein>
    <submittedName>
        <fullName evidence="2">Uncharacterized protein</fullName>
    </submittedName>
</protein>
<evidence type="ECO:0000256" key="1">
    <source>
        <dbReference type="SAM" id="Phobius"/>
    </source>
</evidence>
<accession>A0A4Y7SSM3</accession>
<reference evidence="2 3" key="1">
    <citation type="journal article" date="2019" name="Nat. Ecol. Evol.">
        <title>Megaphylogeny resolves global patterns of mushroom evolution.</title>
        <authorList>
            <person name="Varga T."/>
            <person name="Krizsan K."/>
            <person name="Foldi C."/>
            <person name="Dima B."/>
            <person name="Sanchez-Garcia M."/>
            <person name="Sanchez-Ramirez S."/>
            <person name="Szollosi G.J."/>
            <person name="Szarkandi J.G."/>
            <person name="Papp V."/>
            <person name="Albert L."/>
            <person name="Andreopoulos W."/>
            <person name="Angelini C."/>
            <person name="Antonin V."/>
            <person name="Barry K.W."/>
            <person name="Bougher N.L."/>
            <person name="Buchanan P."/>
            <person name="Buyck B."/>
            <person name="Bense V."/>
            <person name="Catcheside P."/>
            <person name="Chovatia M."/>
            <person name="Cooper J."/>
            <person name="Damon W."/>
            <person name="Desjardin D."/>
            <person name="Finy P."/>
            <person name="Geml J."/>
            <person name="Haridas S."/>
            <person name="Hughes K."/>
            <person name="Justo A."/>
            <person name="Karasinski D."/>
            <person name="Kautmanova I."/>
            <person name="Kiss B."/>
            <person name="Kocsube S."/>
            <person name="Kotiranta H."/>
            <person name="LaButti K.M."/>
            <person name="Lechner B.E."/>
            <person name="Liimatainen K."/>
            <person name="Lipzen A."/>
            <person name="Lukacs Z."/>
            <person name="Mihaltcheva S."/>
            <person name="Morgado L.N."/>
            <person name="Niskanen T."/>
            <person name="Noordeloos M.E."/>
            <person name="Ohm R.A."/>
            <person name="Ortiz-Santana B."/>
            <person name="Ovrebo C."/>
            <person name="Racz N."/>
            <person name="Riley R."/>
            <person name="Savchenko A."/>
            <person name="Shiryaev A."/>
            <person name="Soop K."/>
            <person name="Spirin V."/>
            <person name="Szebenyi C."/>
            <person name="Tomsovsky M."/>
            <person name="Tulloss R.E."/>
            <person name="Uehling J."/>
            <person name="Grigoriev I.V."/>
            <person name="Vagvolgyi C."/>
            <person name="Papp T."/>
            <person name="Martin F.M."/>
            <person name="Miettinen O."/>
            <person name="Hibbett D.S."/>
            <person name="Nagy L.G."/>
        </authorList>
    </citation>
    <scope>NUCLEOTIDE SEQUENCE [LARGE SCALE GENOMIC DNA]</scope>
    <source>
        <strain evidence="2 3">FP101781</strain>
    </source>
</reference>